<evidence type="ECO:0000313" key="1">
    <source>
        <dbReference type="EMBL" id="MPM21313.1"/>
    </source>
</evidence>
<organism evidence="1">
    <name type="scientific">bioreactor metagenome</name>
    <dbReference type="NCBI Taxonomy" id="1076179"/>
    <lineage>
        <taxon>unclassified sequences</taxon>
        <taxon>metagenomes</taxon>
        <taxon>ecological metagenomes</taxon>
    </lineage>
</organism>
<sequence>MYEMAQSMMEDDYTTITGDISANEDLDIPKAIIDFKTSENVYKMALSVGASIMPPSLVDFLK</sequence>
<reference evidence="1" key="1">
    <citation type="submission" date="2019-08" db="EMBL/GenBank/DDBJ databases">
        <authorList>
            <person name="Kucharzyk K."/>
            <person name="Murdoch R.W."/>
            <person name="Higgins S."/>
            <person name="Loffler F."/>
        </authorList>
    </citation>
    <scope>NUCLEOTIDE SEQUENCE</scope>
</reference>
<comment type="caution">
    <text evidence="1">The sequence shown here is derived from an EMBL/GenBank/DDBJ whole genome shotgun (WGS) entry which is preliminary data.</text>
</comment>
<dbReference type="AlphaFoldDB" id="A0A644Y442"/>
<evidence type="ECO:0008006" key="2">
    <source>
        <dbReference type="Google" id="ProtNLM"/>
    </source>
</evidence>
<accession>A0A644Y442</accession>
<protein>
    <recommendedName>
        <fullName evidence="2">Flagellin C-terminal domain-containing protein</fullName>
    </recommendedName>
</protein>
<gene>
    <name evidence="1" type="ORF">SDC9_67757</name>
</gene>
<name>A0A644Y442_9ZZZZ</name>
<dbReference type="EMBL" id="VSSQ01003566">
    <property type="protein sequence ID" value="MPM21313.1"/>
    <property type="molecule type" value="Genomic_DNA"/>
</dbReference>
<proteinExistence type="predicted"/>